<evidence type="ECO:0000256" key="2">
    <source>
        <dbReference type="SAM" id="Phobius"/>
    </source>
</evidence>
<feature type="compositionally biased region" description="Low complexity" evidence="1">
    <location>
        <begin position="1"/>
        <end position="14"/>
    </location>
</feature>
<feature type="transmembrane region" description="Helical" evidence="2">
    <location>
        <begin position="157"/>
        <end position="179"/>
    </location>
</feature>
<dbReference type="Proteomes" id="UP000001542">
    <property type="component" value="Unassembled WGS sequence"/>
</dbReference>
<reference evidence="3" key="2">
    <citation type="journal article" date="2007" name="Science">
        <title>Draft genome sequence of the sexually transmitted pathogen Trichomonas vaginalis.</title>
        <authorList>
            <person name="Carlton J.M."/>
            <person name="Hirt R.P."/>
            <person name="Silva J.C."/>
            <person name="Delcher A.L."/>
            <person name="Schatz M."/>
            <person name="Zhao Q."/>
            <person name="Wortman J.R."/>
            <person name="Bidwell S.L."/>
            <person name="Alsmark U.C.M."/>
            <person name="Besteiro S."/>
            <person name="Sicheritz-Ponten T."/>
            <person name="Noel C.J."/>
            <person name="Dacks J.B."/>
            <person name="Foster P.G."/>
            <person name="Simillion C."/>
            <person name="Van de Peer Y."/>
            <person name="Miranda-Saavedra D."/>
            <person name="Barton G.J."/>
            <person name="Westrop G.D."/>
            <person name="Mueller S."/>
            <person name="Dessi D."/>
            <person name="Fiori P.L."/>
            <person name="Ren Q."/>
            <person name="Paulsen I."/>
            <person name="Zhang H."/>
            <person name="Bastida-Corcuera F.D."/>
            <person name="Simoes-Barbosa A."/>
            <person name="Brown M.T."/>
            <person name="Hayes R.D."/>
            <person name="Mukherjee M."/>
            <person name="Okumura C.Y."/>
            <person name="Schneider R."/>
            <person name="Smith A.J."/>
            <person name="Vanacova S."/>
            <person name="Villalvazo M."/>
            <person name="Haas B.J."/>
            <person name="Pertea M."/>
            <person name="Feldblyum T.V."/>
            <person name="Utterback T.R."/>
            <person name="Shu C.L."/>
            <person name="Osoegawa K."/>
            <person name="de Jong P.J."/>
            <person name="Hrdy I."/>
            <person name="Horvathova L."/>
            <person name="Zubacova Z."/>
            <person name="Dolezal P."/>
            <person name="Malik S.B."/>
            <person name="Logsdon J.M. Jr."/>
            <person name="Henze K."/>
            <person name="Gupta A."/>
            <person name="Wang C.C."/>
            <person name="Dunne R.L."/>
            <person name="Upcroft J.A."/>
            <person name="Upcroft P."/>
            <person name="White O."/>
            <person name="Salzberg S.L."/>
            <person name="Tang P."/>
            <person name="Chiu C.-H."/>
            <person name="Lee Y.-S."/>
            <person name="Embley T.M."/>
            <person name="Coombs G.H."/>
            <person name="Mottram J.C."/>
            <person name="Tachezy J."/>
            <person name="Fraser-Liggett C.M."/>
            <person name="Johnson P.J."/>
        </authorList>
    </citation>
    <scope>NUCLEOTIDE SEQUENCE [LARGE SCALE GENOMIC DNA]</scope>
    <source>
        <strain evidence="3">G3</strain>
    </source>
</reference>
<gene>
    <name evidence="3" type="ORF">TVAG_302380</name>
</gene>
<protein>
    <submittedName>
        <fullName evidence="3">Uncharacterized protein</fullName>
    </submittedName>
</protein>
<name>A2EGR3_TRIV3</name>
<sequence>MSSSSSSHSSRLSSPRIQSPLRYNKPSNSFVEKIKEFLHSNHYIFFTLVISLAPLFKLATLKVTIYCPISHSSSVCVQCPKHAICNFVEFECIENYTKFNKICIPSEEAYYYNELYNDIFNSFTTDNNIVLQQLEKEKLIKIIESNKRYSVDDNGDIHMILIPSLIYTIISSICLFSLLQCIRFIF</sequence>
<dbReference type="KEGG" id="tva:4766049"/>
<feature type="region of interest" description="Disordered" evidence="1">
    <location>
        <begin position="1"/>
        <end position="20"/>
    </location>
</feature>
<dbReference type="EMBL" id="DS113384">
    <property type="protein sequence ID" value="EAY08151.1"/>
    <property type="molecule type" value="Genomic_DNA"/>
</dbReference>
<reference evidence="3" key="1">
    <citation type="submission" date="2006-10" db="EMBL/GenBank/DDBJ databases">
        <authorList>
            <person name="Amadeo P."/>
            <person name="Zhao Q."/>
            <person name="Wortman J."/>
            <person name="Fraser-Liggett C."/>
            <person name="Carlton J."/>
        </authorList>
    </citation>
    <scope>NUCLEOTIDE SEQUENCE</scope>
    <source>
        <strain evidence="3">G3</strain>
    </source>
</reference>
<dbReference type="VEuPathDB" id="TrichDB:TVAGG3_0172920"/>
<keyword evidence="2" id="KW-0812">Transmembrane</keyword>
<keyword evidence="4" id="KW-1185">Reference proteome</keyword>
<proteinExistence type="predicted"/>
<keyword evidence="2" id="KW-0472">Membrane</keyword>
<feature type="transmembrane region" description="Helical" evidence="2">
    <location>
        <begin position="43"/>
        <end position="65"/>
    </location>
</feature>
<dbReference type="InParanoid" id="A2EGR3"/>
<evidence type="ECO:0000313" key="4">
    <source>
        <dbReference type="Proteomes" id="UP000001542"/>
    </source>
</evidence>
<organism evidence="3 4">
    <name type="scientific">Trichomonas vaginalis (strain ATCC PRA-98 / G3)</name>
    <dbReference type="NCBI Taxonomy" id="412133"/>
    <lineage>
        <taxon>Eukaryota</taxon>
        <taxon>Metamonada</taxon>
        <taxon>Parabasalia</taxon>
        <taxon>Trichomonadida</taxon>
        <taxon>Trichomonadidae</taxon>
        <taxon>Trichomonas</taxon>
    </lineage>
</organism>
<evidence type="ECO:0000313" key="3">
    <source>
        <dbReference type="EMBL" id="EAY08151.1"/>
    </source>
</evidence>
<accession>A2EGR3</accession>
<dbReference type="RefSeq" id="XP_001320374.1">
    <property type="nucleotide sequence ID" value="XM_001320339.1"/>
</dbReference>
<keyword evidence="2" id="KW-1133">Transmembrane helix</keyword>
<dbReference type="VEuPathDB" id="TrichDB:TVAG_302380"/>
<evidence type="ECO:0000256" key="1">
    <source>
        <dbReference type="SAM" id="MobiDB-lite"/>
    </source>
</evidence>
<dbReference type="AlphaFoldDB" id="A2EGR3"/>